<name>A0A7X5KMI0_9FIRM</name>
<comment type="caution">
    <text evidence="1">The sequence shown here is derived from an EMBL/GenBank/DDBJ whole genome shotgun (WGS) entry which is preliminary data.</text>
</comment>
<proteinExistence type="predicted"/>
<gene>
    <name evidence="1" type="ORF">GXN74_09695</name>
</gene>
<protein>
    <submittedName>
        <fullName evidence="1">Uncharacterized protein</fullName>
    </submittedName>
</protein>
<accession>A0A7X5KMI0</accession>
<keyword evidence="2" id="KW-1185">Reference proteome</keyword>
<dbReference type="EMBL" id="JAAEEH010000025">
    <property type="protein sequence ID" value="NDL68011.1"/>
    <property type="molecule type" value="Genomic_DNA"/>
</dbReference>
<evidence type="ECO:0000313" key="1">
    <source>
        <dbReference type="EMBL" id="NDL68011.1"/>
    </source>
</evidence>
<organism evidence="1 2">
    <name type="scientific">Anaerotalea alkaliphila</name>
    <dbReference type="NCBI Taxonomy" id="2662126"/>
    <lineage>
        <taxon>Bacteria</taxon>
        <taxon>Bacillati</taxon>
        <taxon>Bacillota</taxon>
        <taxon>Clostridia</taxon>
        <taxon>Eubacteriales</taxon>
        <taxon>Anaerotalea</taxon>
    </lineage>
</organism>
<dbReference type="Proteomes" id="UP000461585">
    <property type="component" value="Unassembled WGS sequence"/>
</dbReference>
<dbReference type="RefSeq" id="WP_162370736.1">
    <property type="nucleotide sequence ID" value="NZ_JAAEEH010000025.1"/>
</dbReference>
<reference evidence="1 2" key="1">
    <citation type="submission" date="2020-01" db="EMBL/GenBank/DDBJ databases">
        <title>Anaeroalcalibacter tamaniensis gen. nov., sp. nov., moderately halophilic strictly anaerobic fermenter bacterium from mud volcano of Taman peninsula.</title>
        <authorList>
            <person name="Frolova A."/>
            <person name="Merkel A.Y."/>
            <person name="Slobodkin A.I."/>
        </authorList>
    </citation>
    <scope>NUCLEOTIDE SEQUENCE [LARGE SCALE GENOMIC DNA]</scope>
    <source>
        <strain evidence="1 2">F-3ap</strain>
    </source>
</reference>
<dbReference type="AlphaFoldDB" id="A0A7X5KMI0"/>
<evidence type="ECO:0000313" key="2">
    <source>
        <dbReference type="Proteomes" id="UP000461585"/>
    </source>
</evidence>
<sequence>MSSSVNMFKEHPTLFTDYDSGEIAATADYLEAAVQPGGLLRQMLVYPMVDCKIKLNGSAKEIHLPAEVWTPIGVAAESFNIKTASGTGTVHWQGWYR</sequence>